<keyword evidence="6 10" id="KW-0493">Microtubule</keyword>
<dbReference type="PANTHER" id="PTHR21500:SF0">
    <property type="entry name" value="TUBULIN-SPECIFIC CHAPERONE A"/>
    <property type="match status" value="1"/>
</dbReference>
<accession>A0AAN8XS33</accession>
<dbReference type="Proteomes" id="UP001372834">
    <property type="component" value="Unassembled WGS sequence"/>
</dbReference>
<dbReference type="EMBL" id="JAWJWF010000004">
    <property type="protein sequence ID" value="KAK6633829.1"/>
    <property type="molecule type" value="Genomic_DNA"/>
</dbReference>
<dbReference type="InterPro" id="IPR004226">
    <property type="entry name" value="TBCA"/>
</dbReference>
<dbReference type="GO" id="GO:0005829">
    <property type="term" value="C:cytosol"/>
    <property type="evidence" value="ECO:0007669"/>
    <property type="project" value="TreeGrafter"/>
</dbReference>
<dbReference type="Gene3D" id="1.20.58.90">
    <property type="match status" value="1"/>
</dbReference>
<dbReference type="GO" id="GO:0007023">
    <property type="term" value="P:post-chaperonin tubulin folding pathway"/>
    <property type="evidence" value="ECO:0007669"/>
    <property type="project" value="UniProtKB-UniRule"/>
</dbReference>
<comment type="subcellular location">
    <subcellularLocation>
        <location evidence="2 10">Cytoplasm</location>
        <location evidence="2 10">Cytoskeleton</location>
    </subcellularLocation>
</comment>
<dbReference type="Proteomes" id="UP001359485">
    <property type="component" value="Unassembled WGS sequence"/>
</dbReference>
<evidence type="ECO:0000313" key="13">
    <source>
        <dbReference type="Proteomes" id="UP001359485"/>
    </source>
</evidence>
<dbReference type="FunFam" id="1.20.58.90:FF:000010">
    <property type="entry name" value="Tubulin-specific chaperone A"/>
    <property type="match status" value="1"/>
</dbReference>
<keyword evidence="13" id="KW-1185">Reference proteome</keyword>
<organism evidence="12 14">
    <name type="scientific">Polyplax serrata</name>
    <name type="common">Common mouse louse</name>
    <dbReference type="NCBI Taxonomy" id="468196"/>
    <lineage>
        <taxon>Eukaryota</taxon>
        <taxon>Metazoa</taxon>
        <taxon>Ecdysozoa</taxon>
        <taxon>Arthropoda</taxon>
        <taxon>Hexapoda</taxon>
        <taxon>Insecta</taxon>
        <taxon>Pterygota</taxon>
        <taxon>Neoptera</taxon>
        <taxon>Paraneoptera</taxon>
        <taxon>Psocodea</taxon>
        <taxon>Troctomorpha</taxon>
        <taxon>Phthiraptera</taxon>
        <taxon>Anoplura</taxon>
        <taxon>Polyplacidae</taxon>
        <taxon>Polyplax</taxon>
    </lineage>
</organism>
<dbReference type="PANTHER" id="PTHR21500">
    <property type="entry name" value="TUBULIN-SPECIFIC CHAPERONE A"/>
    <property type="match status" value="1"/>
</dbReference>
<keyword evidence="8 10" id="KW-0206">Cytoskeleton</keyword>
<keyword evidence="7 10" id="KW-0143">Chaperone</keyword>
<dbReference type="GO" id="GO:0005874">
    <property type="term" value="C:microtubule"/>
    <property type="evidence" value="ECO:0007669"/>
    <property type="project" value="UniProtKB-KW"/>
</dbReference>
<comment type="subunit">
    <text evidence="9 10">Supercomplex made of cofactors A to E. Cofactors A and D function by capturing and stabilizing tubulin in a quasi-native conformation. Cofactor E binds to the cofactor D-tubulin complex; interaction with cofactor C then causes the release of tubulin polypeptides that are committed to the native state.</text>
</comment>
<gene>
    <name evidence="12" type="ORF">RUM43_001422</name>
    <name evidence="11" type="ORF">RUM44_004436</name>
</gene>
<dbReference type="GO" id="GO:0048487">
    <property type="term" value="F:beta-tubulin binding"/>
    <property type="evidence" value="ECO:0007669"/>
    <property type="project" value="InterPro"/>
</dbReference>
<evidence type="ECO:0000256" key="3">
    <source>
        <dbReference type="ARBA" id="ARBA00006806"/>
    </source>
</evidence>
<evidence type="ECO:0000313" key="12">
    <source>
        <dbReference type="EMBL" id="KAK6645146.1"/>
    </source>
</evidence>
<reference evidence="12 14" key="1">
    <citation type="submission" date="2023-10" db="EMBL/GenBank/DDBJ databases">
        <title>Genomes of two closely related lineages of the louse Polyplax serrata with different host specificities.</title>
        <authorList>
            <person name="Martinu J."/>
            <person name="Tarabai H."/>
            <person name="Stefka J."/>
            <person name="Hypsa V."/>
        </authorList>
    </citation>
    <scope>NUCLEOTIDE SEQUENCE [LARGE SCALE GENOMIC DNA]</scope>
    <source>
        <strain evidence="11">98ZLc_SE</strain>
        <strain evidence="12">HR10_N</strain>
    </source>
</reference>
<evidence type="ECO:0000256" key="6">
    <source>
        <dbReference type="ARBA" id="ARBA00022701"/>
    </source>
</evidence>
<comment type="similarity">
    <text evidence="3 10">Belongs to the TBCA family.</text>
</comment>
<sequence>MADSRLKQIKIKTGIVKRIAKEKTCYDKEANEQRVRVQKLKDDNKEEYYIKKQEEVLQETLMMVPNCQRRLEKAFEELKNILRDEKDLENTDEYSLAKKALEEAQPLLPNPGELLHFC</sequence>
<name>A0AAN8XS33_POLSC</name>
<evidence type="ECO:0000256" key="8">
    <source>
        <dbReference type="ARBA" id="ARBA00023212"/>
    </source>
</evidence>
<dbReference type="EMBL" id="JAWJWE010000001">
    <property type="protein sequence ID" value="KAK6645146.1"/>
    <property type="molecule type" value="Genomic_DNA"/>
</dbReference>
<comment type="function">
    <text evidence="1">Tubulin-folding protein; involved in the early step of the tubulin folding pathway.</text>
</comment>
<comment type="caution">
    <text evidence="12">The sequence shown here is derived from an EMBL/GenBank/DDBJ whole genome shotgun (WGS) entry which is preliminary data.</text>
</comment>
<evidence type="ECO:0000313" key="14">
    <source>
        <dbReference type="Proteomes" id="UP001372834"/>
    </source>
</evidence>
<evidence type="ECO:0000256" key="5">
    <source>
        <dbReference type="ARBA" id="ARBA00022490"/>
    </source>
</evidence>
<dbReference type="SUPFAM" id="SSF46988">
    <property type="entry name" value="Tubulin chaperone cofactor A"/>
    <property type="match status" value="1"/>
</dbReference>
<evidence type="ECO:0000256" key="1">
    <source>
        <dbReference type="ARBA" id="ARBA00003046"/>
    </source>
</evidence>
<evidence type="ECO:0000256" key="9">
    <source>
        <dbReference type="ARBA" id="ARBA00026055"/>
    </source>
</evidence>
<dbReference type="GO" id="GO:0007021">
    <property type="term" value="P:tubulin complex assembly"/>
    <property type="evidence" value="ECO:0007669"/>
    <property type="project" value="UniProtKB-UniRule"/>
</dbReference>
<evidence type="ECO:0000313" key="11">
    <source>
        <dbReference type="EMBL" id="KAK6633829.1"/>
    </source>
</evidence>
<keyword evidence="5 10" id="KW-0963">Cytoplasm</keyword>
<protein>
    <recommendedName>
        <fullName evidence="4 10">Tubulin-specific chaperone A</fullName>
    </recommendedName>
</protein>
<evidence type="ECO:0000256" key="10">
    <source>
        <dbReference type="RuleBase" id="RU364030"/>
    </source>
</evidence>
<evidence type="ECO:0000256" key="7">
    <source>
        <dbReference type="ARBA" id="ARBA00023186"/>
    </source>
</evidence>
<dbReference type="AlphaFoldDB" id="A0AAN8XS33"/>
<dbReference type="InterPro" id="IPR036126">
    <property type="entry name" value="TBCA_sf"/>
</dbReference>
<dbReference type="Pfam" id="PF02970">
    <property type="entry name" value="TBCA"/>
    <property type="match status" value="1"/>
</dbReference>
<proteinExistence type="inferred from homology"/>
<evidence type="ECO:0000256" key="2">
    <source>
        <dbReference type="ARBA" id="ARBA00004245"/>
    </source>
</evidence>
<evidence type="ECO:0000256" key="4">
    <source>
        <dbReference type="ARBA" id="ARBA00015002"/>
    </source>
</evidence>